<proteinExistence type="predicted"/>
<reference evidence="2" key="1">
    <citation type="submission" date="2023-06" db="EMBL/GenBank/DDBJ databases">
        <title>Genomic analysis of the entomopathogenic nematode Steinernema hermaphroditum.</title>
        <authorList>
            <person name="Schwarz E.M."/>
            <person name="Heppert J.K."/>
            <person name="Baniya A."/>
            <person name="Schwartz H.T."/>
            <person name="Tan C.-H."/>
            <person name="Antoshechkin I."/>
            <person name="Sternberg P.W."/>
            <person name="Goodrich-Blair H."/>
            <person name="Dillman A.R."/>
        </authorList>
    </citation>
    <scope>NUCLEOTIDE SEQUENCE</scope>
    <source>
        <strain evidence="2">PS9179</strain>
        <tissue evidence="2">Whole animal</tissue>
    </source>
</reference>
<dbReference type="Pfam" id="PF02171">
    <property type="entry name" value="Piwi"/>
    <property type="match status" value="1"/>
</dbReference>
<dbReference type="Gene3D" id="3.40.50.2300">
    <property type="match status" value="1"/>
</dbReference>
<dbReference type="Proteomes" id="UP001175271">
    <property type="component" value="Unassembled WGS sequence"/>
</dbReference>
<dbReference type="SMART" id="SM00950">
    <property type="entry name" value="Piwi"/>
    <property type="match status" value="1"/>
</dbReference>
<dbReference type="InterPro" id="IPR036397">
    <property type="entry name" value="RNaseH_sf"/>
</dbReference>
<evidence type="ECO:0000313" key="2">
    <source>
        <dbReference type="EMBL" id="KAK0422041.1"/>
    </source>
</evidence>
<dbReference type="AlphaFoldDB" id="A0AA39M580"/>
<name>A0AA39M580_9BILA</name>
<dbReference type="InterPro" id="IPR036085">
    <property type="entry name" value="PAZ_dom_sf"/>
</dbReference>
<dbReference type="PANTHER" id="PTHR22891">
    <property type="entry name" value="EUKARYOTIC TRANSLATION INITIATION FACTOR 2C"/>
    <property type="match status" value="1"/>
</dbReference>
<dbReference type="InterPro" id="IPR012337">
    <property type="entry name" value="RNaseH-like_sf"/>
</dbReference>
<dbReference type="Gene3D" id="2.170.260.10">
    <property type="entry name" value="paz domain"/>
    <property type="match status" value="1"/>
</dbReference>
<gene>
    <name evidence="2" type="ORF">QR680_007328</name>
</gene>
<organism evidence="2 3">
    <name type="scientific">Steinernema hermaphroditum</name>
    <dbReference type="NCBI Taxonomy" id="289476"/>
    <lineage>
        <taxon>Eukaryota</taxon>
        <taxon>Metazoa</taxon>
        <taxon>Ecdysozoa</taxon>
        <taxon>Nematoda</taxon>
        <taxon>Chromadorea</taxon>
        <taxon>Rhabditida</taxon>
        <taxon>Tylenchina</taxon>
        <taxon>Panagrolaimomorpha</taxon>
        <taxon>Strongyloidoidea</taxon>
        <taxon>Steinernematidae</taxon>
        <taxon>Steinernema</taxon>
    </lineage>
</organism>
<dbReference type="InterPro" id="IPR003100">
    <property type="entry name" value="PAZ_dom"/>
</dbReference>
<protein>
    <recommendedName>
        <fullName evidence="1">Piwi domain-containing protein</fullName>
    </recommendedName>
</protein>
<dbReference type="Pfam" id="PF02170">
    <property type="entry name" value="PAZ"/>
    <property type="match status" value="1"/>
</dbReference>
<dbReference type="SUPFAM" id="SSF53098">
    <property type="entry name" value="Ribonuclease H-like"/>
    <property type="match status" value="1"/>
</dbReference>
<dbReference type="PROSITE" id="PS50822">
    <property type="entry name" value="PIWI"/>
    <property type="match status" value="1"/>
</dbReference>
<keyword evidence="3" id="KW-1185">Reference proteome</keyword>
<dbReference type="SUPFAM" id="SSF101690">
    <property type="entry name" value="PAZ domain"/>
    <property type="match status" value="1"/>
</dbReference>
<dbReference type="GO" id="GO:0003723">
    <property type="term" value="F:RNA binding"/>
    <property type="evidence" value="ECO:0007669"/>
    <property type="project" value="InterPro"/>
</dbReference>
<comment type="caution">
    <text evidence="2">The sequence shown here is derived from an EMBL/GenBank/DDBJ whole genome shotgun (WGS) entry which is preliminary data.</text>
</comment>
<evidence type="ECO:0000259" key="1">
    <source>
        <dbReference type="PROSITE" id="PS50822"/>
    </source>
</evidence>
<dbReference type="Gene3D" id="3.30.420.10">
    <property type="entry name" value="Ribonuclease H-like superfamily/Ribonuclease H"/>
    <property type="match status" value="1"/>
</dbReference>
<sequence length="954" mass="108579">MLGCMVMSSENAVAVNKYELDLSTALSPVHKYELVFVLYKSFPKSVKVPKPRTNITSRFLEQYAIGIFELDDQRNIGGHDLSCGANDPVRKRYRQEIVYQAFRHVQSKGRVWFNLPEDPLLMFDCENTMYSNVVLPNAHGFTRSFSKEEMKDWPEAVKDYVSMLCGDSAEMITLTVYMNYLGPVDVSFERVMAKETCEETMHFLNTLIWQSIYERLSDHVVYGKKYFNITPDRRLPVHGGRAGLFKASGVEGELQIMRNIDADGIDHKLVLSMVPTTAVFFTQYSPLHIVLLQLSGGRAMSEVEYELQSPEGLEWYSQIVKGALVSFGNATFAIDHLDHRSPSQIEFEIGGTKMTVKDYFMQKHECLTMAQLPCVARRVGDKWAYYPADLLKLLPSQTVPVHQLPLELQKGLSQGGNNLPDLALESIREAVNDMHLTSTSSDHIENINPYLHKFGVSVKVDHLVRVNCRSARAPAISYGYGRVINVRQENPAVWSWDTSARATLKSVGCLGRTCFVNTCCEEVHIVAQFVEKLRFKLREKGIKVREGIRIVDARDVFNKDTNVVEMLAFAQRIIEATRAEYVYFLAPREIEGDSTREVFKLAELTNARTRDTGKRVLTQQIGHDTMCTIVSKNRAKRNPHILESIILKTNLKIGGVNYELVNLPMEISAEGEGLPPTYLIVGIDVRRPDRFDENCNKLFHPYVSAMTYLFTGADGLIMRGSCWYQSSKQVGLKKLKERFVECLGTYRNKTREESPGHIIVYWNVAHIDKTLDEEFEHLSTALNQYIDTKGDEEELKYEAERELSLVAVDQNPMTRFFSFGGDHDWRPSNVKAGLYMQESIESPEFTMVSHESPKGLANPVKYRLVHGSVDVACIEEFTHNLCYAQNNCWKSLTVPAPVYGATKLTKRGLSHYKILEEQYFGRAGMRSITADEFQRRVEKIAEVVEVKPDTIFWA</sequence>
<feature type="domain" description="Piwi" evidence="1">
    <location>
        <begin position="629"/>
        <end position="913"/>
    </location>
</feature>
<accession>A0AA39M580</accession>
<dbReference type="EMBL" id="JAUCMV010000001">
    <property type="protein sequence ID" value="KAK0422041.1"/>
    <property type="molecule type" value="Genomic_DNA"/>
</dbReference>
<dbReference type="InterPro" id="IPR003165">
    <property type="entry name" value="Piwi"/>
</dbReference>
<evidence type="ECO:0000313" key="3">
    <source>
        <dbReference type="Proteomes" id="UP001175271"/>
    </source>
</evidence>